<dbReference type="Gene3D" id="3.30.1390.20">
    <property type="entry name" value="Ribosomal protein L30, ferredoxin-like fold domain"/>
    <property type="match status" value="1"/>
</dbReference>
<dbReference type="OrthoDB" id="509901at2759"/>
<protein>
    <recommendedName>
        <fullName evidence="4">Large ribosomal subunit protein uL30m</fullName>
    </recommendedName>
</protein>
<accession>A0A8H7S8Q0</accession>
<dbReference type="GO" id="GO:0003735">
    <property type="term" value="F:structural constituent of ribosome"/>
    <property type="evidence" value="ECO:0007669"/>
    <property type="project" value="InterPro"/>
</dbReference>
<dbReference type="CDD" id="cd01658">
    <property type="entry name" value="Ribosomal_L30"/>
    <property type="match status" value="1"/>
</dbReference>
<evidence type="ECO:0000313" key="7">
    <source>
        <dbReference type="Proteomes" id="UP000646827"/>
    </source>
</evidence>
<evidence type="ECO:0000256" key="2">
    <source>
        <dbReference type="ARBA" id="ARBA00022980"/>
    </source>
</evidence>
<gene>
    <name evidence="6" type="ORF">INT45_008019</name>
</gene>
<dbReference type="InterPro" id="IPR016082">
    <property type="entry name" value="Ribosomal_uL30_ferredoxin-like"/>
</dbReference>
<evidence type="ECO:0000256" key="3">
    <source>
        <dbReference type="ARBA" id="ARBA00023274"/>
    </source>
</evidence>
<dbReference type="Pfam" id="PF00327">
    <property type="entry name" value="Ribosomal_L30"/>
    <property type="match status" value="1"/>
</dbReference>
<dbReference type="SUPFAM" id="SSF55129">
    <property type="entry name" value="Ribosomal protein L30p/L7e"/>
    <property type="match status" value="1"/>
</dbReference>
<dbReference type="InterPro" id="IPR036919">
    <property type="entry name" value="Ribo_uL30_ferredoxin-like_sf"/>
</dbReference>
<evidence type="ECO:0000256" key="4">
    <source>
        <dbReference type="ARBA" id="ARBA00035281"/>
    </source>
</evidence>
<dbReference type="GO" id="GO:0015934">
    <property type="term" value="C:large ribosomal subunit"/>
    <property type="evidence" value="ECO:0007669"/>
    <property type="project" value="InterPro"/>
</dbReference>
<keyword evidence="7" id="KW-1185">Reference proteome</keyword>
<evidence type="ECO:0000259" key="5">
    <source>
        <dbReference type="Pfam" id="PF00327"/>
    </source>
</evidence>
<organism evidence="6 7">
    <name type="scientific">Circinella minor</name>
    <dbReference type="NCBI Taxonomy" id="1195481"/>
    <lineage>
        <taxon>Eukaryota</taxon>
        <taxon>Fungi</taxon>
        <taxon>Fungi incertae sedis</taxon>
        <taxon>Mucoromycota</taxon>
        <taxon>Mucoromycotina</taxon>
        <taxon>Mucoromycetes</taxon>
        <taxon>Mucorales</taxon>
        <taxon>Lichtheimiaceae</taxon>
        <taxon>Circinella</taxon>
    </lineage>
</organism>
<reference evidence="6 7" key="1">
    <citation type="submission" date="2020-12" db="EMBL/GenBank/DDBJ databases">
        <title>Metabolic potential, ecology and presence of endohyphal bacteria is reflected in genomic diversity of Mucoromycotina.</title>
        <authorList>
            <person name="Muszewska A."/>
            <person name="Okrasinska A."/>
            <person name="Steczkiewicz K."/>
            <person name="Drgas O."/>
            <person name="Orlowska M."/>
            <person name="Perlinska-Lenart U."/>
            <person name="Aleksandrzak-Piekarczyk T."/>
            <person name="Szatraj K."/>
            <person name="Zielenkiewicz U."/>
            <person name="Pilsyk S."/>
            <person name="Malc E."/>
            <person name="Mieczkowski P."/>
            <person name="Kruszewska J.S."/>
            <person name="Biernat P."/>
            <person name="Pawlowska J."/>
        </authorList>
    </citation>
    <scope>NUCLEOTIDE SEQUENCE [LARGE SCALE GENOMIC DNA]</scope>
    <source>
        <strain evidence="6 7">CBS 142.35</strain>
    </source>
</reference>
<dbReference type="InterPro" id="IPR005996">
    <property type="entry name" value="Ribosomal_uL30_bac-type"/>
</dbReference>
<proteinExistence type="inferred from homology"/>
<evidence type="ECO:0000313" key="6">
    <source>
        <dbReference type="EMBL" id="KAG2224837.1"/>
    </source>
</evidence>
<sequence length="145" mass="16242">MADLNYLYKRLSKDLFNNINTQAAKTGIYKSSTKLSNSLLNPNSYKENIYSMHRSFSTSASTAAKYYKVTLTRSTIGLSQDYRAAAKTLGLFRLNQSTYQPVNASTAGLILKLKEIVRVQNVDQIPEKSAANKTERGYKVVGRML</sequence>
<dbReference type="EMBL" id="JAEPRB010000036">
    <property type="protein sequence ID" value="KAG2224837.1"/>
    <property type="molecule type" value="Genomic_DNA"/>
</dbReference>
<dbReference type="GO" id="GO:0006412">
    <property type="term" value="P:translation"/>
    <property type="evidence" value="ECO:0007669"/>
    <property type="project" value="InterPro"/>
</dbReference>
<evidence type="ECO:0000256" key="1">
    <source>
        <dbReference type="ARBA" id="ARBA00007594"/>
    </source>
</evidence>
<dbReference type="Proteomes" id="UP000646827">
    <property type="component" value="Unassembled WGS sequence"/>
</dbReference>
<comment type="caution">
    <text evidence="6">The sequence shown here is derived from an EMBL/GenBank/DDBJ whole genome shotgun (WGS) entry which is preliminary data.</text>
</comment>
<feature type="domain" description="Large ribosomal subunit protein uL30-like ferredoxin-like fold" evidence="5">
    <location>
        <begin position="67"/>
        <end position="117"/>
    </location>
</feature>
<name>A0A8H7S8Q0_9FUNG</name>
<keyword evidence="2" id="KW-0689">Ribosomal protein</keyword>
<comment type="similarity">
    <text evidence="1">Belongs to the universal ribosomal protein uL30 family.</text>
</comment>
<dbReference type="AlphaFoldDB" id="A0A8H7S8Q0"/>
<keyword evidence="3" id="KW-0687">Ribonucleoprotein</keyword>